<evidence type="ECO:0000256" key="3">
    <source>
        <dbReference type="ARBA" id="ARBA00023163"/>
    </source>
</evidence>
<evidence type="ECO:0000313" key="8">
    <source>
        <dbReference type="Proteomes" id="UP000294856"/>
    </source>
</evidence>
<evidence type="ECO:0000256" key="4">
    <source>
        <dbReference type="PROSITE-ProRule" id="PRU00335"/>
    </source>
</evidence>
<keyword evidence="3" id="KW-0804">Transcription</keyword>
<dbReference type="Gene3D" id="1.10.357.10">
    <property type="entry name" value="Tetracycline Repressor, domain 2"/>
    <property type="match status" value="1"/>
</dbReference>
<name>A0A4R1FV19_9NOCA</name>
<keyword evidence="8" id="KW-1185">Reference proteome</keyword>
<dbReference type="Pfam" id="PF16859">
    <property type="entry name" value="TetR_C_11"/>
    <property type="match status" value="1"/>
</dbReference>
<keyword evidence="2 4" id="KW-0238">DNA-binding</keyword>
<evidence type="ECO:0000256" key="1">
    <source>
        <dbReference type="ARBA" id="ARBA00023015"/>
    </source>
</evidence>
<dbReference type="SUPFAM" id="SSF48498">
    <property type="entry name" value="Tetracyclin repressor-like, C-terminal domain"/>
    <property type="match status" value="1"/>
</dbReference>
<dbReference type="PANTHER" id="PTHR30055">
    <property type="entry name" value="HTH-TYPE TRANSCRIPTIONAL REGULATOR RUTR"/>
    <property type="match status" value="1"/>
</dbReference>
<dbReference type="PROSITE" id="PS50977">
    <property type="entry name" value="HTH_TETR_2"/>
    <property type="match status" value="1"/>
</dbReference>
<dbReference type="EMBL" id="SMFR01000002">
    <property type="protein sequence ID" value="TCJ96358.1"/>
    <property type="molecule type" value="Genomic_DNA"/>
</dbReference>
<dbReference type="SUPFAM" id="SSF46689">
    <property type="entry name" value="Homeodomain-like"/>
    <property type="match status" value="1"/>
</dbReference>
<dbReference type="STRING" id="1210063.GCA_001612665_00049"/>
<dbReference type="OrthoDB" id="9796019at2"/>
<dbReference type="PANTHER" id="PTHR30055:SF148">
    <property type="entry name" value="TETR-FAMILY TRANSCRIPTIONAL REGULATOR"/>
    <property type="match status" value="1"/>
</dbReference>
<dbReference type="Pfam" id="PF00440">
    <property type="entry name" value="TetR_N"/>
    <property type="match status" value="1"/>
</dbReference>
<dbReference type="Gene3D" id="1.10.10.60">
    <property type="entry name" value="Homeodomain-like"/>
    <property type="match status" value="1"/>
</dbReference>
<dbReference type="AlphaFoldDB" id="A0A4R1FV19"/>
<evidence type="ECO:0000256" key="2">
    <source>
        <dbReference type="ARBA" id="ARBA00023125"/>
    </source>
</evidence>
<evidence type="ECO:0000313" key="7">
    <source>
        <dbReference type="EMBL" id="TCJ96358.1"/>
    </source>
</evidence>
<protein>
    <submittedName>
        <fullName evidence="7">TetR family transcriptional regulator</fullName>
    </submittedName>
</protein>
<dbReference type="InterPro" id="IPR001647">
    <property type="entry name" value="HTH_TetR"/>
</dbReference>
<gene>
    <name evidence="7" type="ORF">DFR71_2386</name>
</gene>
<dbReference type="InterPro" id="IPR009057">
    <property type="entry name" value="Homeodomain-like_sf"/>
</dbReference>
<accession>A0A4R1FV19</accession>
<sequence>MDQSGLDADDKQSVTPPGPRKRTGGRSARVRDAVLTATLEQVTEHGIEGLTIGDVAARAGVAETTIYRRWGTRTALIAEAVTELAAVGNPAPDTGSLRSDLAVLAGQVSDLISRPGMARLVGTTVALSSDPEVDAARRRFWNDRFERSSQVITNAVARGELPASVNPRAVLETLSAPLYFRLLVGEQAIDDVFIARCIDDTLALHGKRT</sequence>
<feature type="domain" description="HTH tetR-type" evidence="6">
    <location>
        <begin position="28"/>
        <end position="88"/>
    </location>
</feature>
<evidence type="ECO:0000256" key="5">
    <source>
        <dbReference type="SAM" id="MobiDB-lite"/>
    </source>
</evidence>
<comment type="caution">
    <text evidence="7">The sequence shown here is derived from an EMBL/GenBank/DDBJ whole genome shotgun (WGS) entry which is preliminary data.</text>
</comment>
<keyword evidence="1" id="KW-0805">Transcription regulation</keyword>
<dbReference type="Proteomes" id="UP000294856">
    <property type="component" value="Unassembled WGS sequence"/>
</dbReference>
<dbReference type="InterPro" id="IPR011075">
    <property type="entry name" value="TetR_C"/>
</dbReference>
<dbReference type="InterPro" id="IPR036271">
    <property type="entry name" value="Tet_transcr_reg_TetR-rel_C_sf"/>
</dbReference>
<feature type="DNA-binding region" description="H-T-H motif" evidence="4">
    <location>
        <begin position="51"/>
        <end position="70"/>
    </location>
</feature>
<proteinExistence type="predicted"/>
<dbReference type="PRINTS" id="PR00455">
    <property type="entry name" value="HTHTETR"/>
</dbReference>
<evidence type="ECO:0000259" key="6">
    <source>
        <dbReference type="PROSITE" id="PS50977"/>
    </source>
</evidence>
<reference evidence="7 8" key="1">
    <citation type="submission" date="2019-03" db="EMBL/GenBank/DDBJ databases">
        <title>Genomic Encyclopedia of Type Strains, Phase IV (KMG-IV): sequencing the most valuable type-strain genomes for metagenomic binning, comparative biology and taxonomic classification.</title>
        <authorList>
            <person name="Goeker M."/>
        </authorList>
    </citation>
    <scope>NUCLEOTIDE SEQUENCE [LARGE SCALE GENOMIC DNA]</scope>
    <source>
        <strain evidence="7 8">DSM 44684</strain>
    </source>
</reference>
<feature type="region of interest" description="Disordered" evidence="5">
    <location>
        <begin position="1"/>
        <end position="29"/>
    </location>
</feature>
<dbReference type="InterPro" id="IPR050109">
    <property type="entry name" value="HTH-type_TetR-like_transc_reg"/>
</dbReference>
<dbReference type="GO" id="GO:0003700">
    <property type="term" value="F:DNA-binding transcription factor activity"/>
    <property type="evidence" value="ECO:0007669"/>
    <property type="project" value="TreeGrafter"/>
</dbReference>
<organism evidence="7 8">
    <name type="scientific">Nocardia alba</name>
    <dbReference type="NCBI Taxonomy" id="225051"/>
    <lineage>
        <taxon>Bacteria</taxon>
        <taxon>Bacillati</taxon>
        <taxon>Actinomycetota</taxon>
        <taxon>Actinomycetes</taxon>
        <taxon>Mycobacteriales</taxon>
        <taxon>Nocardiaceae</taxon>
        <taxon>Nocardia</taxon>
    </lineage>
</organism>
<dbReference type="GO" id="GO:0000976">
    <property type="term" value="F:transcription cis-regulatory region binding"/>
    <property type="evidence" value="ECO:0007669"/>
    <property type="project" value="TreeGrafter"/>
</dbReference>